<evidence type="ECO:0000256" key="3">
    <source>
        <dbReference type="ARBA" id="ARBA00022555"/>
    </source>
</evidence>
<keyword evidence="4 12" id="KW-0808">Transferase</keyword>
<comment type="similarity">
    <text evidence="2 12">Belongs to the tRNA nucleotidyltransferase/poly(A) polymerase family.</text>
</comment>
<proteinExistence type="inferred from homology"/>
<dbReference type="GO" id="GO:0016779">
    <property type="term" value="F:nucleotidyltransferase activity"/>
    <property type="evidence" value="ECO:0007669"/>
    <property type="project" value="UniProtKB-KW"/>
</dbReference>
<evidence type="ECO:0000256" key="11">
    <source>
        <dbReference type="PROSITE-ProRule" id="PRU00703"/>
    </source>
</evidence>
<evidence type="ECO:0000256" key="13">
    <source>
        <dbReference type="SAM" id="MobiDB-lite"/>
    </source>
</evidence>
<dbReference type="Gene3D" id="3.90.1640.10">
    <property type="entry name" value="inorganic pyrophosphatase (n-terminal core)"/>
    <property type="match status" value="1"/>
</dbReference>
<comment type="caution">
    <text evidence="15">The sequence shown here is derived from an EMBL/GenBank/DDBJ whole genome shotgun (WGS) entry which is preliminary data.</text>
</comment>
<keyword evidence="6" id="KW-0548">Nucleotidyltransferase</keyword>
<feature type="compositionally biased region" description="Gly residues" evidence="13">
    <location>
        <begin position="15"/>
        <end position="27"/>
    </location>
</feature>
<keyword evidence="9" id="KW-0460">Magnesium</keyword>
<comment type="cofactor">
    <cofactor evidence="1">
        <name>Mg(2+)</name>
        <dbReference type="ChEBI" id="CHEBI:18420"/>
    </cofactor>
</comment>
<dbReference type="Pfam" id="PF00571">
    <property type="entry name" value="CBS"/>
    <property type="match status" value="1"/>
</dbReference>
<evidence type="ECO:0000256" key="8">
    <source>
        <dbReference type="ARBA" id="ARBA00022741"/>
    </source>
</evidence>
<dbReference type="Gene3D" id="1.10.3090.10">
    <property type="entry name" value="cca-adding enzyme, domain 2"/>
    <property type="match status" value="1"/>
</dbReference>
<dbReference type="InterPro" id="IPR052390">
    <property type="entry name" value="tRNA_nt/polyA_polymerase"/>
</dbReference>
<name>A0A3M8RI66_9PROT</name>
<organism evidence="15">
    <name type="scientific">Acidithiobacillus sulfuriphilus</name>
    <dbReference type="NCBI Taxonomy" id="1867749"/>
    <lineage>
        <taxon>Bacteria</taxon>
        <taxon>Pseudomonadati</taxon>
        <taxon>Pseudomonadota</taxon>
        <taxon>Acidithiobacillia</taxon>
        <taxon>Acidithiobacillales</taxon>
        <taxon>Acidithiobacillaceae</taxon>
        <taxon>Acidithiobacillus</taxon>
    </lineage>
</organism>
<dbReference type="InterPro" id="IPR038763">
    <property type="entry name" value="DHH_sf"/>
</dbReference>
<evidence type="ECO:0000256" key="2">
    <source>
        <dbReference type="ARBA" id="ARBA00007265"/>
    </source>
</evidence>
<evidence type="ECO:0000313" key="15">
    <source>
        <dbReference type="EMBL" id="RNF67632.1"/>
    </source>
</evidence>
<dbReference type="Pfam" id="PF01743">
    <property type="entry name" value="PolyA_pol"/>
    <property type="match status" value="1"/>
</dbReference>
<feature type="region of interest" description="Disordered" evidence="13">
    <location>
        <begin position="1"/>
        <end position="64"/>
    </location>
</feature>
<feature type="domain" description="CBS" evidence="14">
    <location>
        <begin position="388"/>
        <end position="443"/>
    </location>
</feature>
<dbReference type="GO" id="GO:0000049">
    <property type="term" value="F:tRNA binding"/>
    <property type="evidence" value="ECO:0007669"/>
    <property type="project" value="UniProtKB-KW"/>
</dbReference>
<keyword evidence="10 12" id="KW-0694">RNA-binding</keyword>
<dbReference type="Gene3D" id="3.10.310.30">
    <property type="match status" value="1"/>
</dbReference>
<feature type="domain" description="CBS" evidence="14">
    <location>
        <begin position="449"/>
        <end position="506"/>
    </location>
</feature>
<dbReference type="CDD" id="cd05398">
    <property type="entry name" value="NT_ClassII-CCAase"/>
    <property type="match status" value="1"/>
</dbReference>
<evidence type="ECO:0000256" key="9">
    <source>
        <dbReference type="ARBA" id="ARBA00022842"/>
    </source>
</evidence>
<dbReference type="SUPFAM" id="SSF54631">
    <property type="entry name" value="CBS-domain pair"/>
    <property type="match status" value="1"/>
</dbReference>
<keyword evidence="5" id="KW-0819">tRNA processing</keyword>
<evidence type="ECO:0000256" key="6">
    <source>
        <dbReference type="ARBA" id="ARBA00022695"/>
    </source>
</evidence>
<dbReference type="InterPro" id="IPR001667">
    <property type="entry name" value="DDH_dom"/>
</dbReference>
<evidence type="ECO:0000259" key="14">
    <source>
        <dbReference type="PROSITE" id="PS51371"/>
    </source>
</evidence>
<evidence type="ECO:0000256" key="5">
    <source>
        <dbReference type="ARBA" id="ARBA00022694"/>
    </source>
</evidence>
<dbReference type="PANTHER" id="PTHR47788:SF1">
    <property type="entry name" value="A-ADDING TRNA NUCLEOTIDYLTRANSFERASE"/>
    <property type="match status" value="1"/>
</dbReference>
<dbReference type="PROSITE" id="PS51371">
    <property type="entry name" value="CBS"/>
    <property type="match status" value="2"/>
</dbReference>
<dbReference type="Pfam" id="PF01368">
    <property type="entry name" value="DHH"/>
    <property type="match status" value="1"/>
</dbReference>
<dbReference type="InterPro" id="IPR000644">
    <property type="entry name" value="CBS_dom"/>
</dbReference>
<dbReference type="InterPro" id="IPR043519">
    <property type="entry name" value="NT_sf"/>
</dbReference>
<evidence type="ECO:0000256" key="4">
    <source>
        <dbReference type="ARBA" id="ARBA00022679"/>
    </source>
</evidence>
<gene>
    <name evidence="15" type="ORF">EC580_04045</name>
</gene>
<dbReference type="Gene3D" id="3.10.580.10">
    <property type="entry name" value="CBS-domain"/>
    <property type="match status" value="1"/>
</dbReference>
<evidence type="ECO:0000256" key="10">
    <source>
        <dbReference type="ARBA" id="ARBA00022884"/>
    </source>
</evidence>
<dbReference type="GO" id="GO:0000166">
    <property type="term" value="F:nucleotide binding"/>
    <property type="evidence" value="ECO:0007669"/>
    <property type="project" value="UniProtKB-KW"/>
</dbReference>
<dbReference type="SUPFAM" id="SSF81891">
    <property type="entry name" value="Poly A polymerase C-terminal region-like"/>
    <property type="match status" value="1"/>
</dbReference>
<dbReference type="SUPFAM" id="SSF81301">
    <property type="entry name" value="Nucleotidyltransferase"/>
    <property type="match status" value="1"/>
</dbReference>
<reference evidence="15" key="1">
    <citation type="submission" date="2018-10" db="EMBL/GenBank/DDBJ databases">
        <title>Acidithiobacillus sulfuriphilus sp. nov.: an extremely acidophilic sulfur-oxidizing chemolithotroph isolated from a neutral pH environment.</title>
        <authorList>
            <person name="Falagan C."/>
            <person name="Moya-Beltran A."/>
            <person name="Quatrini R."/>
            <person name="Johnson D.B."/>
        </authorList>
    </citation>
    <scope>NUCLEOTIDE SEQUENCE [LARGE SCALE GENOMIC DNA]</scope>
    <source>
        <strain evidence="15">CJ-2</strain>
    </source>
</reference>
<keyword evidence="11" id="KW-0129">CBS domain</keyword>
<keyword evidence="3" id="KW-0820">tRNA-binding</keyword>
<dbReference type="InterPro" id="IPR002646">
    <property type="entry name" value="PolA_pol_head_dom"/>
</dbReference>
<dbReference type="InterPro" id="IPR046342">
    <property type="entry name" value="CBS_dom_sf"/>
</dbReference>
<dbReference type="SUPFAM" id="SSF64182">
    <property type="entry name" value="DHH phosphoesterases"/>
    <property type="match status" value="1"/>
</dbReference>
<dbReference type="GO" id="GO:0008033">
    <property type="term" value="P:tRNA processing"/>
    <property type="evidence" value="ECO:0007669"/>
    <property type="project" value="UniProtKB-KW"/>
</dbReference>
<sequence length="940" mass="102749">MVAGLSGGRPRRARGAGGPGAGGGSRSGTGTRSAPGHAPSAATPRPAPGTAQRGCEGPGRRISHGWRNGLTAVAGAYILPHQQADLDAFGALIGASLLYPDYTPLLPHGTSPDLHRLLRERPEMGARLGEPDLLQRHPATRVILVDCSQAERIGPPAALLGEVQEWIIYDHHPPLQGDIVGAEVHRAATGACTTLLVEALQGLRLQPSPPEASLMLLGILEDTDHLRTPNVTPRDLRACAWLVEQGADLAWAGEMLRSALTAEQIALLDRLLQEGRWVQEQDPALWLSAISWDGPIHDGGRIVHHALASARADAAIALITQGKHVTAIGRSRGNVPLEHIFHDLGGGGQREAAAAVLHDSTLAEAEQRLLRILQNYFGPMMHQAAAIMNRAIFTCPADTLLGEAAAALGQTPHRGMPVVENGRAWGYVHRQLLENGIRHGLAGQAVRAYAEPLPEVAPETPISTLRTLLLEARHPMLAVQGETGPLQGIITATDLQRAETPLPFASERRVGRHYLHGEIHRQWGEAAISRLQELGRRAAAMGSSAYLVGGCVRDLLLQRNMTDIDVVIEGDALRLAADLAATVSASHLHSHPRFGTATLRFADQFRMDLASSRVEHYPQPGALPIVQAGGIQADLWRRDFTINAMAIALNPASFGQLLDPYRGLSDLQEGRLRVLHTLSFIEDPTRILRALRFSARFRFEMEAHTLGLMKNALAIDIFRHLSGPRLWREIRYLLQLSDLLPALRLLQEWRLWPLLRPPPADPAALFATVQRALTLRDWFQLSFPREPLLQDALFLRILWHDIPWAERQERLNYFQVGGADEIQNDLQRLPEIAAQLARGIRPSQRRALLSQLRVEGILALLAGHPQGPIQAAGLAYLQTDRHLASPLGAKEIMALGFAPGPAVGQWLKRLRDARLDGEISDEESARQWLLNNLKQPPCKP</sequence>
<keyword evidence="8" id="KW-0547">Nucleotide-binding</keyword>
<evidence type="ECO:0000256" key="7">
    <source>
        <dbReference type="ARBA" id="ARBA00022723"/>
    </source>
</evidence>
<dbReference type="EMBL" id="RIZI01000133">
    <property type="protein sequence ID" value="RNF67632.1"/>
    <property type="molecule type" value="Genomic_DNA"/>
</dbReference>
<protein>
    <submittedName>
        <fullName evidence="15">CBS domain-containing protein</fullName>
    </submittedName>
</protein>
<dbReference type="PANTHER" id="PTHR47788">
    <property type="entry name" value="POLYA POLYMERASE"/>
    <property type="match status" value="1"/>
</dbReference>
<dbReference type="Gene3D" id="3.30.460.10">
    <property type="entry name" value="Beta Polymerase, domain 2"/>
    <property type="match status" value="1"/>
</dbReference>
<accession>A0A3M8RI66</accession>
<evidence type="ECO:0000256" key="12">
    <source>
        <dbReference type="RuleBase" id="RU003953"/>
    </source>
</evidence>
<dbReference type="GO" id="GO:0046872">
    <property type="term" value="F:metal ion binding"/>
    <property type="evidence" value="ECO:0007669"/>
    <property type="project" value="UniProtKB-KW"/>
</dbReference>
<dbReference type="AlphaFoldDB" id="A0A3M8RI66"/>
<keyword evidence="7" id="KW-0479">Metal-binding</keyword>
<evidence type="ECO:0000256" key="1">
    <source>
        <dbReference type="ARBA" id="ARBA00001946"/>
    </source>
</evidence>